<dbReference type="GO" id="GO:0004159">
    <property type="term" value="F:dihydropyrimidine dehydrogenase (NAD+) activity"/>
    <property type="evidence" value="ECO:0007669"/>
    <property type="project" value="UniProtKB-EC"/>
</dbReference>
<dbReference type="OrthoDB" id="9803192at2"/>
<evidence type="ECO:0000313" key="11">
    <source>
        <dbReference type="EMBL" id="ATW24596.1"/>
    </source>
</evidence>
<dbReference type="Gene3D" id="1.10.1060.10">
    <property type="entry name" value="Alpha-helical ferredoxin"/>
    <property type="match status" value="1"/>
</dbReference>
<dbReference type="PANTHER" id="PTHR43073:SF2">
    <property type="entry name" value="DIHYDROPYRIMIDINE DEHYDROGENASE [NADP(+)]"/>
    <property type="match status" value="1"/>
</dbReference>
<dbReference type="InterPro" id="IPR028261">
    <property type="entry name" value="DPD_II"/>
</dbReference>
<keyword evidence="1" id="KW-0560">Oxidoreductase</keyword>
<evidence type="ECO:0000259" key="9">
    <source>
        <dbReference type="Pfam" id="PF07992"/>
    </source>
</evidence>
<name>A0A3G1KQ83_FORW1</name>
<dbReference type="PRINTS" id="PR00469">
    <property type="entry name" value="PNDRDTASEII"/>
</dbReference>
<dbReference type="InterPro" id="IPR036188">
    <property type="entry name" value="FAD/NAD-bd_sf"/>
</dbReference>
<evidence type="ECO:0000256" key="3">
    <source>
        <dbReference type="ARBA" id="ARBA00032722"/>
    </source>
</evidence>
<proteinExistence type="predicted"/>
<evidence type="ECO:0000313" key="12">
    <source>
        <dbReference type="Proteomes" id="UP000323521"/>
    </source>
</evidence>
<evidence type="ECO:0000256" key="4">
    <source>
        <dbReference type="ARBA" id="ARBA00047685"/>
    </source>
</evidence>
<dbReference type="EMBL" id="CP017634">
    <property type="protein sequence ID" value="ATW24596.1"/>
    <property type="molecule type" value="Genomic_DNA"/>
</dbReference>
<comment type="subunit">
    <text evidence="7">Heterotetramer of 2 PreA and 2 PreT subunits.</text>
</comment>
<comment type="catalytic activity">
    <reaction evidence="5">
        <text>5,6-dihydrouracil + NAD(+) = uracil + NADH + H(+)</text>
        <dbReference type="Rhea" id="RHEA:20189"/>
        <dbReference type="ChEBI" id="CHEBI:15378"/>
        <dbReference type="ChEBI" id="CHEBI:15901"/>
        <dbReference type="ChEBI" id="CHEBI:17568"/>
        <dbReference type="ChEBI" id="CHEBI:57540"/>
        <dbReference type="ChEBI" id="CHEBI:57945"/>
        <dbReference type="EC" id="1.3.1.1"/>
    </reaction>
</comment>
<dbReference type="AlphaFoldDB" id="A0A3G1KQ83"/>
<dbReference type="Gene3D" id="3.50.50.60">
    <property type="entry name" value="FAD/NAD(P)-binding domain"/>
    <property type="match status" value="2"/>
</dbReference>
<dbReference type="PRINTS" id="PR00368">
    <property type="entry name" value="FADPNR"/>
</dbReference>
<protein>
    <recommendedName>
        <fullName evidence="8">dihydrouracil dehydrogenase (NAD(+))</fullName>
        <ecNumber evidence="8">1.3.1.1</ecNumber>
    </recommendedName>
    <alternativeName>
        <fullName evidence="3">Dihydrothymine dehydrogenase</fullName>
    </alternativeName>
    <alternativeName>
        <fullName evidence="2">Dihydrouracil dehydrogenase</fullName>
    </alternativeName>
</protein>
<dbReference type="InterPro" id="IPR009051">
    <property type="entry name" value="Helical_ferredxn"/>
</dbReference>
<evidence type="ECO:0000256" key="1">
    <source>
        <dbReference type="ARBA" id="ARBA00023002"/>
    </source>
</evidence>
<evidence type="ECO:0000256" key="7">
    <source>
        <dbReference type="ARBA" id="ARBA00049714"/>
    </source>
</evidence>
<evidence type="ECO:0000256" key="8">
    <source>
        <dbReference type="ARBA" id="ARBA00049728"/>
    </source>
</evidence>
<feature type="domain" description="FAD/NAD(P)-binding" evidence="9">
    <location>
        <begin position="140"/>
        <end position="433"/>
    </location>
</feature>
<dbReference type="RefSeq" id="WP_148133799.1">
    <property type="nucleotide sequence ID" value="NZ_CP017634.1"/>
</dbReference>
<dbReference type="Pfam" id="PF14691">
    <property type="entry name" value="Fer4_20"/>
    <property type="match status" value="1"/>
</dbReference>
<gene>
    <name evidence="11" type="ORF">DCMF_07185</name>
</gene>
<dbReference type="Proteomes" id="UP000323521">
    <property type="component" value="Chromosome"/>
</dbReference>
<reference evidence="11 12" key="1">
    <citation type="submission" date="2016-10" db="EMBL/GenBank/DDBJ databases">
        <title>Complete Genome Sequence of Peptococcaceae strain DCMF.</title>
        <authorList>
            <person name="Edwards R.J."/>
            <person name="Holland S.I."/>
            <person name="Deshpande N.P."/>
            <person name="Wong Y.K."/>
            <person name="Ertan H."/>
            <person name="Manefield M."/>
            <person name="Russell T.L."/>
            <person name="Lee M.J."/>
        </authorList>
    </citation>
    <scope>NUCLEOTIDE SEQUENCE [LARGE SCALE GENOMIC DNA]</scope>
    <source>
        <strain evidence="11 12">DCMF</strain>
    </source>
</reference>
<dbReference type="KEGG" id="fwa:DCMF_07185"/>
<feature type="domain" description="Dihydroprymidine dehydrogenase" evidence="10">
    <location>
        <begin position="13"/>
        <end position="106"/>
    </location>
</feature>
<dbReference type="SUPFAM" id="SSF46548">
    <property type="entry name" value="alpha-helical ferredoxin"/>
    <property type="match status" value="1"/>
</dbReference>
<comment type="catalytic activity">
    <reaction evidence="4">
        <text>5,6-dihydrothymine + NAD(+) = thymine + NADH + H(+)</text>
        <dbReference type="Rhea" id="RHEA:28791"/>
        <dbReference type="ChEBI" id="CHEBI:15378"/>
        <dbReference type="ChEBI" id="CHEBI:17821"/>
        <dbReference type="ChEBI" id="CHEBI:27468"/>
        <dbReference type="ChEBI" id="CHEBI:57540"/>
        <dbReference type="ChEBI" id="CHEBI:57945"/>
        <dbReference type="EC" id="1.3.1.1"/>
    </reaction>
</comment>
<keyword evidence="12" id="KW-1185">Reference proteome</keyword>
<dbReference type="PANTHER" id="PTHR43073">
    <property type="entry name" value="DIHYDROPYRIMIDINE DEHYDROGENASE [NADP(+)]"/>
    <property type="match status" value="1"/>
</dbReference>
<dbReference type="InterPro" id="IPR023753">
    <property type="entry name" value="FAD/NAD-binding_dom"/>
</dbReference>
<comment type="function">
    <text evidence="6">Involved in pyrimidine base degradation. Catalyzes physiologically the reduction of uracil to 5,6-dihydrouracil (DHU) by using NADH as a specific cosubstrate. It also catalyzes the reverse reaction and the reduction of thymine to 5,6-dihydrothymine (DHT).</text>
</comment>
<dbReference type="EC" id="1.3.1.1" evidence="8"/>
<accession>A0A3G1KQ83</accession>
<dbReference type="GO" id="GO:0051536">
    <property type="term" value="F:iron-sulfur cluster binding"/>
    <property type="evidence" value="ECO:0007669"/>
    <property type="project" value="InterPro"/>
</dbReference>
<organism evidence="11 12">
    <name type="scientific">Formimonas warabiya</name>
    <dbReference type="NCBI Taxonomy" id="1761012"/>
    <lineage>
        <taxon>Bacteria</taxon>
        <taxon>Bacillati</taxon>
        <taxon>Bacillota</taxon>
        <taxon>Clostridia</taxon>
        <taxon>Eubacteriales</taxon>
        <taxon>Peptococcaceae</taxon>
        <taxon>Candidatus Formimonas</taxon>
    </lineage>
</organism>
<sequence length="449" mass="48707">MSGCEAEKLQGSLLEAYRCLQCYDAPCRKGCPAGIEVDKFIRLIHKGDFKGAALTIEKDNPFGLICGVICPQESLCQKNCTSHKLGQPIDIKNLQRYALETARQEGWGNAALNRKEIPVQRINIAGDISLFQPEQGNNGKVAVIGAGPSGITCALYLKQMGYQVEIFEQTGALGGRLTQGIPGFRINRDMLISELKALTNALPIHFHRTFGKDITLSALKELGFQGIYLACGKWQEKTLSISGGNLDGVYTCTEILTGNRWLKGKHKKAAVIGAGNVAMDVAGTLVAGGVEEVHVFFIGTNKEVTAWQKEREDAWQKGVLFHMLAIPEAILGQGGKVSAIRFQRSKVLAEENGAWNVCSLGDQFNFTYPIDMVVTAIGFDTQQELFSAQGIQLNPSGHVVVDDFLSTNIPEVFAGGDMTQSGSFTVVRAVADGKRAALHMHKMLRKGGC</sequence>
<evidence type="ECO:0000256" key="6">
    <source>
        <dbReference type="ARBA" id="ARBA00049578"/>
    </source>
</evidence>
<dbReference type="Pfam" id="PF07992">
    <property type="entry name" value="Pyr_redox_2"/>
    <property type="match status" value="1"/>
</dbReference>
<evidence type="ECO:0000256" key="2">
    <source>
        <dbReference type="ARBA" id="ARBA00030119"/>
    </source>
</evidence>
<evidence type="ECO:0000256" key="5">
    <source>
        <dbReference type="ARBA" id="ARBA00048792"/>
    </source>
</evidence>
<dbReference type="SUPFAM" id="SSF51905">
    <property type="entry name" value="FAD/NAD(P)-binding domain"/>
    <property type="match status" value="1"/>
</dbReference>
<evidence type="ECO:0000259" key="10">
    <source>
        <dbReference type="Pfam" id="PF14691"/>
    </source>
</evidence>